<dbReference type="PANTHER" id="PTHR37422:SF13">
    <property type="entry name" value="LIPOPOLYSACCHARIDE BIOSYNTHESIS PROTEIN PA4999-RELATED"/>
    <property type="match status" value="1"/>
</dbReference>
<feature type="transmembrane region" description="Helical" evidence="5">
    <location>
        <begin position="219"/>
        <end position="239"/>
    </location>
</feature>
<evidence type="ECO:0000256" key="3">
    <source>
        <dbReference type="ARBA" id="ARBA00022989"/>
    </source>
</evidence>
<evidence type="ECO:0000256" key="5">
    <source>
        <dbReference type="SAM" id="Phobius"/>
    </source>
</evidence>
<keyword evidence="4 5" id="KW-0472">Membrane</keyword>
<dbReference type="Pfam" id="PF04932">
    <property type="entry name" value="Wzy_C"/>
    <property type="match status" value="1"/>
</dbReference>
<comment type="caution">
    <text evidence="7">The sequence shown here is derived from an EMBL/GenBank/DDBJ whole genome shotgun (WGS) entry which is preliminary data.</text>
</comment>
<reference evidence="8" key="1">
    <citation type="submission" date="2023-07" db="EMBL/GenBank/DDBJ databases">
        <title>The carbon used by Thiothrix.</title>
        <authorList>
            <person name="Chen L."/>
        </authorList>
    </citation>
    <scope>NUCLEOTIDE SEQUENCE [LARGE SCALE GENOMIC DNA]</scope>
</reference>
<feature type="transmembrane region" description="Helical" evidence="5">
    <location>
        <begin position="303"/>
        <end position="326"/>
    </location>
</feature>
<keyword evidence="2 5" id="KW-0812">Transmembrane</keyword>
<dbReference type="RefSeq" id="WP_324696505.1">
    <property type="nucleotide sequence ID" value="NZ_JAYMYJ010000129.1"/>
</dbReference>
<keyword evidence="8" id="KW-1185">Reference proteome</keyword>
<evidence type="ECO:0000259" key="6">
    <source>
        <dbReference type="Pfam" id="PF04932"/>
    </source>
</evidence>
<comment type="subcellular location">
    <subcellularLocation>
        <location evidence="1">Membrane</location>
        <topology evidence="1">Multi-pass membrane protein</topology>
    </subcellularLocation>
</comment>
<dbReference type="InterPro" id="IPR007016">
    <property type="entry name" value="O-antigen_ligase-rel_domated"/>
</dbReference>
<proteinExistence type="predicted"/>
<evidence type="ECO:0000256" key="1">
    <source>
        <dbReference type="ARBA" id="ARBA00004141"/>
    </source>
</evidence>
<evidence type="ECO:0000313" key="8">
    <source>
        <dbReference type="Proteomes" id="UP001308005"/>
    </source>
</evidence>
<evidence type="ECO:0000313" key="7">
    <source>
        <dbReference type="EMBL" id="MEB4592296.1"/>
    </source>
</evidence>
<feature type="transmembrane region" description="Helical" evidence="5">
    <location>
        <begin position="60"/>
        <end position="79"/>
    </location>
</feature>
<sequence length="400" mass="44994">MQRLVNVFIVIFIFSVPWQDMVKLPGMGTLSRLTGLLAFAAGIGAIVMANRVRPLKTIHLWAGLFTLWVSITYFWSVWPEKTEEFAFSMLQLLLFNLLMWQFVRTREDIQEALQSLVLGGYVLIFFTLQAWLSGEQHSYNRYTAEGVNENELAAMLGLGVPIALYLLMESRHWLLRIINILYIPAAFTAITLAASRTGFIVASAGFLYAIVVLRRTPPFWRTVSIAFLLTAVIAALPLIPQTSIDRLSTIEQEASSGTLTGRTTIWKYGMLAWQEHPVLGNGLGSFRKVVNPFSISESAHNSFISLLVETGVIGLLTFSSFLLFLFKLMPQVPRQDRSFQIALMGCLLLAQMSTEWSMEKIAWVLYSLLISHAWLESNQTIHWRIKPMTNLTAGAKAAHA</sequence>
<feature type="domain" description="O-antigen ligase-related" evidence="6">
    <location>
        <begin position="186"/>
        <end position="318"/>
    </location>
</feature>
<keyword evidence="7" id="KW-0436">Ligase</keyword>
<dbReference type="PANTHER" id="PTHR37422">
    <property type="entry name" value="TEICHURONIC ACID BIOSYNTHESIS PROTEIN TUAE"/>
    <property type="match status" value="1"/>
</dbReference>
<dbReference type="Proteomes" id="UP001308005">
    <property type="component" value="Unassembled WGS sequence"/>
</dbReference>
<dbReference type="EMBL" id="JAYMYJ010000129">
    <property type="protein sequence ID" value="MEB4592296.1"/>
    <property type="molecule type" value="Genomic_DNA"/>
</dbReference>
<dbReference type="GO" id="GO:0016874">
    <property type="term" value="F:ligase activity"/>
    <property type="evidence" value="ECO:0007669"/>
    <property type="project" value="UniProtKB-KW"/>
</dbReference>
<feature type="transmembrane region" description="Helical" evidence="5">
    <location>
        <begin position="29"/>
        <end position="48"/>
    </location>
</feature>
<feature type="transmembrane region" description="Helical" evidence="5">
    <location>
        <begin position="85"/>
        <end position="103"/>
    </location>
</feature>
<dbReference type="InterPro" id="IPR051533">
    <property type="entry name" value="WaaL-like"/>
</dbReference>
<feature type="transmembrane region" description="Helical" evidence="5">
    <location>
        <begin position="152"/>
        <end position="168"/>
    </location>
</feature>
<name>A0ABU6D0D2_9GAMM</name>
<organism evidence="7 8">
    <name type="scientific">Candidatus Thiothrix phosphatis</name>
    <dbReference type="NCBI Taxonomy" id="3112415"/>
    <lineage>
        <taxon>Bacteria</taxon>
        <taxon>Pseudomonadati</taxon>
        <taxon>Pseudomonadota</taxon>
        <taxon>Gammaproteobacteria</taxon>
        <taxon>Thiotrichales</taxon>
        <taxon>Thiotrichaceae</taxon>
        <taxon>Thiothrix</taxon>
    </lineage>
</organism>
<protein>
    <submittedName>
        <fullName evidence="7">O-antigen ligase family protein</fullName>
    </submittedName>
</protein>
<feature type="transmembrane region" description="Helical" evidence="5">
    <location>
        <begin position="180"/>
        <end position="213"/>
    </location>
</feature>
<accession>A0ABU6D0D2</accession>
<evidence type="ECO:0000256" key="2">
    <source>
        <dbReference type="ARBA" id="ARBA00022692"/>
    </source>
</evidence>
<feature type="transmembrane region" description="Helical" evidence="5">
    <location>
        <begin position="115"/>
        <end position="132"/>
    </location>
</feature>
<evidence type="ECO:0000256" key="4">
    <source>
        <dbReference type="ARBA" id="ARBA00023136"/>
    </source>
</evidence>
<gene>
    <name evidence="7" type="ORF">VSS37_15015</name>
</gene>
<keyword evidence="3 5" id="KW-1133">Transmembrane helix</keyword>